<feature type="region of interest" description="Disordered" evidence="1">
    <location>
        <begin position="45"/>
        <end position="104"/>
    </location>
</feature>
<reference evidence="2" key="1">
    <citation type="journal article" date="2021" name="Proc. Natl. Acad. Sci. U.S.A.">
        <title>A Catalog of Tens of Thousands of Viruses from Human Metagenomes Reveals Hidden Associations with Chronic Diseases.</title>
        <authorList>
            <person name="Tisza M.J."/>
            <person name="Buck C.B."/>
        </authorList>
    </citation>
    <scope>NUCLEOTIDE SEQUENCE</scope>
    <source>
        <strain evidence="2">CtmpG14</strain>
    </source>
</reference>
<sequence length="331" mass="36566">MNVFISGNVVESNIALNDDAGNPIADVVAVTYRVIDSENNELVKPMVYVPDGDDYPETKEEPAEPETPKTPETPENPEEALTDEPAQKEPSEEPSEPVGEETISEVIVQTSEEVNTLKEETSRDIRIICLKAKTKSGAVFSLEYAYGLTIADPLTVGVNSFMTYRQAQKMAMDMPKLNNWESMSQSQRISALLEAKQRICRLAFDFGQVQLDMTKQDYVVQAAGKPRCVQVGEIFGVYGGSVKLEDLSVEDFETLPTKFKTALMQAQLAEANDVLEVDSIAERRRQGLILETIGEVKQMFSSIIPAQMAVSSKAMSYLSRYLASGKKIGRS</sequence>
<evidence type="ECO:0000256" key="1">
    <source>
        <dbReference type="SAM" id="MobiDB-lite"/>
    </source>
</evidence>
<proteinExistence type="predicted"/>
<protein>
    <submittedName>
        <fullName evidence="2">Uncharacterized protein</fullName>
    </submittedName>
</protein>
<feature type="compositionally biased region" description="Basic and acidic residues" evidence="1">
    <location>
        <begin position="56"/>
        <end position="69"/>
    </location>
</feature>
<organism evidence="2">
    <name type="scientific">Siphoviridae sp. ctmpG14</name>
    <dbReference type="NCBI Taxonomy" id="2825654"/>
    <lineage>
        <taxon>Viruses</taxon>
        <taxon>Duplodnaviria</taxon>
        <taxon>Heunggongvirae</taxon>
        <taxon>Uroviricota</taxon>
        <taxon>Caudoviricetes</taxon>
    </lineage>
</organism>
<name>A0A8S5PAQ1_9CAUD</name>
<feature type="compositionally biased region" description="Acidic residues" evidence="1">
    <location>
        <begin position="92"/>
        <end position="103"/>
    </location>
</feature>
<accession>A0A8S5PAQ1</accession>
<evidence type="ECO:0000313" key="2">
    <source>
        <dbReference type="EMBL" id="DAE04247.1"/>
    </source>
</evidence>
<dbReference type="EMBL" id="BK015384">
    <property type="protein sequence ID" value="DAE04247.1"/>
    <property type="molecule type" value="Genomic_DNA"/>
</dbReference>